<dbReference type="Gene3D" id="3.30.530.20">
    <property type="match status" value="1"/>
</dbReference>
<dbReference type="Proteomes" id="UP001596067">
    <property type="component" value="Unassembled WGS sequence"/>
</dbReference>
<proteinExistence type="inferred from homology"/>
<dbReference type="RefSeq" id="WP_313767268.1">
    <property type="nucleotide sequence ID" value="NZ_BAAAVH010000011.1"/>
</dbReference>
<evidence type="ECO:0000259" key="2">
    <source>
        <dbReference type="Pfam" id="PF08327"/>
    </source>
</evidence>
<name>A0ABW1EV99_9ACTN</name>
<dbReference type="InterPro" id="IPR013538">
    <property type="entry name" value="ASHA1/2-like_C"/>
</dbReference>
<dbReference type="Pfam" id="PF08327">
    <property type="entry name" value="AHSA1"/>
    <property type="match status" value="1"/>
</dbReference>
<dbReference type="SUPFAM" id="SSF55961">
    <property type="entry name" value="Bet v1-like"/>
    <property type="match status" value="1"/>
</dbReference>
<dbReference type="InterPro" id="IPR023393">
    <property type="entry name" value="START-like_dom_sf"/>
</dbReference>
<evidence type="ECO:0000313" key="4">
    <source>
        <dbReference type="Proteomes" id="UP001596067"/>
    </source>
</evidence>
<comment type="caution">
    <text evidence="3">The sequence shown here is derived from an EMBL/GenBank/DDBJ whole genome shotgun (WGS) entry which is preliminary data.</text>
</comment>
<organism evidence="3 4">
    <name type="scientific">Kitasatospora aburaviensis</name>
    <dbReference type="NCBI Taxonomy" id="67265"/>
    <lineage>
        <taxon>Bacteria</taxon>
        <taxon>Bacillati</taxon>
        <taxon>Actinomycetota</taxon>
        <taxon>Actinomycetes</taxon>
        <taxon>Kitasatosporales</taxon>
        <taxon>Streptomycetaceae</taxon>
        <taxon>Kitasatospora</taxon>
    </lineage>
</organism>
<keyword evidence="4" id="KW-1185">Reference proteome</keyword>
<evidence type="ECO:0000256" key="1">
    <source>
        <dbReference type="ARBA" id="ARBA00006817"/>
    </source>
</evidence>
<sequence>MTVPAVRLTVYLHATPEHVWHALTNADESGVYWGHRNVSTWLPGAAWEHRRTDDSGVADVVGTVVEVERPHRLVTTWAGPDEQRPAGPSRVTFRLQGHRDLTRLTVTHDDLADEREQADAEAGWSAVLSNLKTYLETGRPLPQEPWLMP</sequence>
<evidence type="ECO:0000313" key="3">
    <source>
        <dbReference type="EMBL" id="MFC5885785.1"/>
    </source>
</evidence>
<comment type="similarity">
    <text evidence="1">Belongs to the AHA1 family.</text>
</comment>
<accession>A0ABW1EV99</accession>
<gene>
    <name evidence="3" type="ORF">ACFP0N_12485</name>
</gene>
<feature type="domain" description="Activator of Hsp90 ATPase homologue 1/2-like C-terminal" evidence="2">
    <location>
        <begin position="14"/>
        <end position="136"/>
    </location>
</feature>
<dbReference type="EMBL" id="JBHSOD010000011">
    <property type="protein sequence ID" value="MFC5885785.1"/>
    <property type="molecule type" value="Genomic_DNA"/>
</dbReference>
<reference evidence="4" key="1">
    <citation type="journal article" date="2019" name="Int. J. Syst. Evol. Microbiol.">
        <title>The Global Catalogue of Microorganisms (GCM) 10K type strain sequencing project: providing services to taxonomists for standard genome sequencing and annotation.</title>
        <authorList>
            <consortium name="The Broad Institute Genomics Platform"/>
            <consortium name="The Broad Institute Genome Sequencing Center for Infectious Disease"/>
            <person name="Wu L."/>
            <person name="Ma J."/>
        </authorList>
    </citation>
    <scope>NUCLEOTIDE SEQUENCE [LARGE SCALE GENOMIC DNA]</scope>
    <source>
        <strain evidence="4">CGMCC 4.1469</strain>
    </source>
</reference>
<protein>
    <submittedName>
        <fullName evidence="3">SRPBCC domain-containing protein</fullName>
    </submittedName>
</protein>